<keyword evidence="1" id="KW-0378">Hydrolase</keyword>
<dbReference type="InterPro" id="IPR015995">
    <property type="entry name" value="MlrC_N"/>
</dbReference>
<dbReference type="InterPro" id="IPR010799">
    <property type="entry name" value="MlrC_C"/>
</dbReference>
<dbReference type="RefSeq" id="WP_160936009.1">
    <property type="nucleotide sequence ID" value="NZ_SNVJ01000004.1"/>
</dbReference>
<name>A0A845B6R5_9PROT</name>
<dbReference type="EMBL" id="SNVJ01000004">
    <property type="protein sequence ID" value="MXP62881.1"/>
    <property type="molecule type" value="Genomic_DNA"/>
</dbReference>
<comment type="caution">
    <text evidence="4">The sequence shown here is derived from an EMBL/GenBank/DDBJ whole genome shotgun (WGS) entry which is preliminary data.</text>
</comment>
<dbReference type="GO" id="GO:0008237">
    <property type="term" value="F:metallopeptidase activity"/>
    <property type="evidence" value="ECO:0007669"/>
    <property type="project" value="UniProtKB-KW"/>
</dbReference>
<keyword evidence="1" id="KW-0482">Metalloprotease</keyword>
<comment type="cofactor">
    <cofactor evidence="1">
        <name>Zn(2+)</name>
        <dbReference type="ChEBI" id="CHEBI:29105"/>
    </cofactor>
    <text evidence="1">Binds 1 zinc ion per subunit.</text>
</comment>
<keyword evidence="1" id="KW-0479">Metal-binding</keyword>
<protein>
    <recommendedName>
        <fullName evidence="1">Microcystinase C</fullName>
        <shortName evidence="1">MlrC</shortName>
    </recommendedName>
</protein>
<organism evidence="4 5">
    <name type="scientific">Teichococcus coralli</name>
    <dbReference type="NCBI Taxonomy" id="2545983"/>
    <lineage>
        <taxon>Bacteria</taxon>
        <taxon>Pseudomonadati</taxon>
        <taxon>Pseudomonadota</taxon>
        <taxon>Alphaproteobacteria</taxon>
        <taxon>Acetobacterales</taxon>
        <taxon>Roseomonadaceae</taxon>
        <taxon>Roseomonas</taxon>
    </lineage>
</organism>
<comment type="function">
    <text evidence="1">Involved in peptidolytic degradation of cyclic heptapeptide hepatotoxin microcystin (MC).</text>
</comment>
<sequence length="515" mass="55059">MRNNPRIALLGFMLEANGFAPAAEEAEFRQKLWLEGQELLDDARAARSRDPGGIKGFVEVLDAAGPWRPVPLAITSAGASGPAEQGFFKRYLARLAEGLKAAMPLDGVFVEAHGAASATAEPDPEGALYAMVRGIVGPEVPVVSTLDLHANVSPAMVRNTDLLIAFLTNPHVDMRERGQEAGRAMLELLDGVRTAKAFIKLPLLPPSVSLLSDRGPYGAAIARGQELCRGSILNVSVLANFSLGDSPKNGMSVIVTARGDQAAADAVARELAALLWSRREELAARLTPIQEAAQRLRAACDDPALPALLFADVADNPGGGARGNTTDLLRAFLEAGVTETAFAIHYDPELAVEAHARGQGARFRAVLNRAETQADSRRLEAGAEVMALSDGHITGRRGTIAGRPYALGPTAWLRLEGRIDVVFVSIRHQCHDPAMLEHLGIDLRRLRGLVVKSRGHFRAGFNDLFADSQILEVDGPGLVTPVLTRVPFRQVPRPIWPLDPAMTWEVPAAPAIGPA</sequence>
<dbReference type="Proteomes" id="UP000460715">
    <property type="component" value="Unassembled WGS sequence"/>
</dbReference>
<evidence type="ECO:0000259" key="3">
    <source>
        <dbReference type="Pfam" id="PF07364"/>
    </source>
</evidence>
<keyword evidence="1" id="KW-0645">Protease</keyword>
<evidence type="ECO:0000313" key="5">
    <source>
        <dbReference type="Proteomes" id="UP000460715"/>
    </source>
</evidence>
<gene>
    <name evidence="4" type="ORF">E0493_05890</name>
</gene>
<dbReference type="Pfam" id="PF07171">
    <property type="entry name" value="MlrC_C"/>
    <property type="match status" value="1"/>
</dbReference>
<dbReference type="GO" id="GO:0006508">
    <property type="term" value="P:proteolysis"/>
    <property type="evidence" value="ECO:0007669"/>
    <property type="project" value="UniProtKB-KW"/>
</dbReference>
<dbReference type="Pfam" id="PF07364">
    <property type="entry name" value="DUF1485"/>
    <property type="match status" value="1"/>
</dbReference>
<evidence type="ECO:0000259" key="2">
    <source>
        <dbReference type="Pfam" id="PF07171"/>
    </source>
</evidence>
<accession>A0A845B6R5</accession>
<evidence type="ECO:0000256" key="1">
    <source>
        <dbReference type="PIRNR" id="PIRNR012702"/>
    </source>
</evidence>
<dbReference type="PIRSF" id="PIRSF012702">
    <property type="entry name" value="UCP012702"/>
    <property type="match status" value="1"/>
</dbReference>
<reference evidence="4 5" key="1">
    <citation type="submission" date="2019-03" db="EMBL/GenBank/DDBJ databases">
        <title>Roseomonas sp. a novel Roseomonas species isolated from Sea whip Gorgonian.</title>
        <authorList>
            <person name="Li F."/>
            <person name="Pan X."/>
            <person name="Huang S."/>
            <person name="Li Z."/>
            <person name="Meng B."/>
        </authorList>
    </citation>
    <scope>NUCLEOTIDE SEQUENCE [LARGE SCALE GENOMIC DNA]</scope>
    <source>
        <strain evidence="4 5">M0104</strain>
    </source>
</reference>
<comment type="similarity">
    <text evidence="1">Belongs to the peptidase M81 family.</text>
</comment>
<evidence type="ECO:0000313" key="4">
    <source>
        <dbReference type="EMBL" id="MXP62881.1"/>
    </source>
</evidence>
<dbReference type="InterPro" id="IPR009197">
    <property type="entry name" value="MlrC"/>
</dbReference>
<feature type="domain" description="Microcystin LR degradation protein MlrC N-terminal" evidence="3">
    <location>
        <begin position="6"/>
        <end position="295"/>
    </location>
</feature>
<dbReference type="OrthoDB" id="9782658at2"/>
<proteinExistence type="inferred from homology"/>
<dbReference type="GO" id="GO:0046872">
    <property type="term" value="F:metal ion binding"/>
    <property type="evidence" value="ECO:0007669"/>
    <property type="project" value="UniProtKB-KW"/>
</dbReference>
<feature type="domain" description="Microcystin LR degradation protein MlrC C-terminal" evidence="2">
    <location>
        <begin position="311"/>
        <end position="489"/>
    </location>
</feature>
<dbReference type="AlphaFoldDB" id="A0A845B6R5"/>
<keyword evidence="5" id="KW-1185">Reference proteome</keyword>